<evidence type="ECO:0000256" key="7">
    <source>
        <dbReference type="ARBA" id="ARBA00022958"/>
    </source>
</evidence>
<dbReference type="EMBL" id="JAVRHX010000005">
    <property type="protein sequence ID" value="MDT0596115.1"/>
    <property type="molecule type" value="Genomic_DNA"/>
</dbReference>
<gene>
    <name evidence="14" type="ORF">RM552_14775</name>
</gene>
<keyword evidence="11" id="KW-0407">Ion channel</keyword>
<keyword evidence="8 13" id="KW-1133">Transmembrane helix</keyword>
<protein>
    <submittedName>
        <fullName evidence="14">TMEM175 family protein</fullName>
    </submittedName>
</protein>
<dbReference type="Pfam" id="PF06736">
    <property type="entry name" value="TMEM175"/>
    <property type="match status" value="1"/>
</dbReference>
<keyword evidence="4" id="KW-0633">Potassium transport</keyword>
<evidence type="ECO:0000256" key="8">
    <source>
        <dbReference type="ARBA" id="ARBA00022989"/>
    </source>
</evidence>
<evidence type="ECO:0000256" key="12">
    <source>
        <dbReference type="ARBA" id="ARBA00034430"/>
    </source>
</evidence>
<evidence type="ECO:0000256" key="2">
    <source>
        <dbReference type="ARBA" id="ARBA00006920"/>
    </source>
</evidence>
<feature type="transmembrane region" description="Helical" evidence="13">
    <location>
        <begin position="105"/>
        <end position="124"/>
    </location>
</feature>
<keyword evidence="10 13" id="KW-0472">Membrane</keyword>
<dbReference type="Proteomes" id="UP001253545">
    <property type="component" value="Unassembled WGS sequence"/>
</dbReference>
<evidence type="ECO:0000256" key="13">
    <source>
        <dbReference type="SAM" id="Phobius"/>
    </source>
</evidence>
<name>A0ABU2ZTY9_9ALTE</name>
<evidence type="ECO:0000256" key="9">
    <source>
        <dbReference type="ARBA" id="ARBA00023065"/>
    </source>
</evidence>
<keyword evidence="7" id="KW-0630">Potassium</keyword>
<comment type="similarity">
    <text evidence="2">Belongs to the TMEM175 family.</text>
</comment>
<feature type="transmembrane region" description="Helical" evidence="13">
    <location>
        <begin position="152"/>
        <end position="173"/>
    </location>
</feature>
<evidence type="ECO:0000256" key="6">
    <source>
        <dbReference type="ARBA" id="ARBA00022826"/>
    </source>
</evidence>
<keyword evidence="6" id="KW-0631">Potassium channel</keyword>
<dbReference type="InterPro" id="IPR010617">
    <property type="entry name" value="TMEM175-like"/>
</dbReference>
<evidence type="ECO:0000256" key="3">
    <source>
        <dbReference type="ARBA" id="ARBA00022448"/>
    </source>
</evidence>
<keyword evidence="15" id="KW-1185">Reference proteome</keyword>
<keyword evidence="5 13" id="KW-0812">Transmembrane</keyword>
<evidence type="ECO:0000256" key="10">
    <source>
        <dbReference type="ARBA" id="ARBA00023136"/>
    </source>
</evidence>
<keyword evidence="3" id="KW-0813">Transport</keyword>
<feature type="transmembrane region" description="Helical" evidence="13">
    <location>
        <begin position="194"/>
        <end position="215"/>
    </location>
</feature>
<evidence type="ECO:0000313" key="15">
    <source>
        <dbReference type="Proteomes" id="UP001253545"/>
    </source>
</evidence>
<accession>A0ABU2ZTY9</accession>
<evidence type="ECO:0000256" key="4">
    <source>
        <dbReference type="ARBA" id="ARBA00022538"/>
    </source>
</evidence>
<evidence type="ECO:0000256" key="11">
    <source>
        <dbReference type="ARBA" id="ARBA00023303"/>
    </source>
</evidence>
<evidence type="ECO:0000256" key="1">
    <source>
        <dbReference type="ARBA" id="ARBA00004141"/>
    </source>
</evidence>
<proteinExistence type="inferred from homology"/>
<evidence type="ECO:0000256" key="5">
    <source>
        <dbReference type="ARBA" id="ARBA00022692"/>
    </source>
</evidence>
<organism evidence="14 15">
    <name type="scientific">Glaciecola petra</name>
    <dbReference type="NCBI Taxonomy" id="3075602"/>
    <lineage>
        <taxon>Bacteria</taxon>
        <taxon>Pseudomonadati</taxon>
        <taxon>Pseudomonadota</taxon>
        <taxon>Gammaproteobacteria</taxon>
        <taxon>Alteromonadales</taxon>
        <taxon>Alteromonadaceae</taxon>
        <taxon>Glaciecola</taxon>
    </lineage>
</organism>
<keyword evidence="9" id="KW-0406">Ion transport</keyword>
<comment type="caution">
    <text evidence="14">The sequence shown here is derived from an EMBL/GenBank/DDBJ whole genome shotgun (WGS) entry which is preliminary data.</text>
</comment>
<sequence>MATHASASRTWTPKEVDSLIVEQGFRLRGLEVTRLDTFVDAAFAFVLTLLVISFDEIPSNYTEMLDAIKRIPAFAASFAVLMMFWRQHRNWSRRYGLENSQTILYSLLLIFIVLVYVYPLRMLFEGMFTNLSSGYLASSYQFNTYAEFRWMFIFYSAGFCAMSLMIALLYRAASKSADLLLLDNFERLKTKAEMYSWTIAIGFAAVSMTLAYFLPENLVTISGYMYFALLPLGKLPHYLLLKKKKP</sequence>
<evidence type="ECO:0000313" key="14">
    <source>
        <dbReference type="EMBL" id="MDT0596115.1"/>
    </source>
</evidence>
<dbReference type="RefSeq" id="WP_311369641.1">
    <property type="nucleotide sequence ID" value="NZ_JAVRHX010000005.1"/>
</dbReference>
<feature type="transmembrane region" description="Helical" evidence="13">
    <location>
        <begin position="221"/>
        <end position="241"/>
    </location>
</feature>
<comment type="catalytic activity">
    <reaction evidence="12">
        <text>K(+)(in) = K(+)(out)</text>
        <dbReference type="Rhea" id="RHEA:29463"/>
        <dbReference type="ChEBI" id="CHEBI:29103"/>
    </reaction>
</comment>
<reference evidence="14 15" key="1">
    <citation type="submission" date="2023-09" db="EMBL/GenBank/DDBJ databases">
        <authorList>
            <person name="Rey-Velasco X."/>
        </authorList>
    </citation>
    <scope>NUCLEOTIDE SEQUENCE [LARGE SCALE GENOMIC DNA]</scope>
    <source>
        <strain evidence="14 15">P117</strain>
    </source>
</reference>
<comment type="subcellular location">
    <subcellularLocation>
        <location evidence="1">Membrane</location>
        <topology evidence="1">Multi-pass membrane protein</topology>
    </subcellularLocation>
</comment>